<feature type="compositionally biased region" description="Basic and acidic residues" evidence="1">
    <location>
        <begin position="39"/>
        <end position="55"/>
    </location>
</feature>
<name>A0A3P7IFQ1_STRVU</name>
<gene>
    <name evidence="2" type="ORF">SVUK_LOCUS1691</name>
</gene>
<feature type="region of interest" description="Disordered" evidence="1">
    <location>
        <begin position="32"/>
        <end position="60"/>
    </location>
</feature>
<evidence type="ECO:0000313" key="2">
    <source>
        <dbReference type="EMBL" id="VDM66693.1"/>
    </source>
</evidence>
<proteinExistence type="predicted"/>
<dbReference type="EMBL" id="UYYB01003476">
    <property type="protein sequence ID" value="VDM66693.1"/>
    <property type="molecule type" value="Genomic_DNA"/>
</dbReference>
<organism evidence="2 3">
    <name type="scientific">Strongylus vulgaris</name>
    <name type="common">Blood worm</name>
    <dbReference type="NCBI Taxonomy" id="40348"/>
    <lineage>
        <taxon>Eukaryota</taxon>
        <taxon>Metazoa</taxon>
        <taxon>Ecdysozoa</taxon>
        <taxon>Nematoda</taxon>
        <taxon>Chromadorea</taxon>
        <taxon>Rhabditida</taxon>
        <taxon>Rhabditina</taxon>
        <taxon>Rhabditomorpha</taxon>
        <taxon>Strongyloidea</taxon>
        <taxon>Strongylidae</taxon>
        <taxon>Strongylus</taxon>
    </lineage>
</organism>
<keyword evidence="3" id="KW-1185">Reference proteome</keyword>
<reference evidence="2 3" key="1">
    <citation type="submission" date="2018-11" db="EMBL/GenBank/DDBJ databases">
        <authorList>
            <consortium name="Pathogen Informatics"/>
        </authorList>
    </citation>
    <scope>NUCLEOTIDE SEQUENCE [LARGE SCALE GENOMIC DNA]</scope>
</reference>
<evidence type="ECO:0000256" key="1">
    <source>
        <dbReference type="SAM" id="MobiDB-lite"/>
    </source>
</evidence>
<accession>A0A3P7IFQ1</accession>
<sequence>MDVRKSRRENRVEIRVGLSEVLEVGACESGGRRTQTAAEHGRQSVEEARAASRDVRRSRHRELIGGTEKAHLRQCAAVGG</sequence>
<protein>
    <submittedName>
        <fullName evidence="2">Uncharacterized protein</fullName>
    </submittedName>
</protein>
<dbReference type="Proteomes" id="UP000270094">
    <property type="component" value="Unassembled WGS sequence"/>
</dbReference>
<dbReference type="AlphaFoldDB" id="A0A3P7IFQ1"/>
<evidence type="ECO:0000313" key="3">
    <source>
        <dbReference type="Proteomes" id="UP000270094"/>
    </source>
</evidence>